<feature type="region of interest" description="Disordered" evidence="1">
    <location>
        <begin position="105"/>
        <end position="143"/>
    </location>
</feature>
<feature type="region of interest" description="Disordered" evidence="1">
    <location>
        <begin position="270"/>
        <end position="303"/>
    </location>
</feature>
<dbReference type="EMBL" id="NAJL01000044">
    <property type="protein sequence ID" value="TKA24392.1"/>
    <property type="molecule type" value="Genomic_DNA"/>
</dbReference>
<dbReference type="Proteomes" id="UP000308549">
    <property type="component" value="Unassembled WGS sequence"/>
</dbReference>
<feature type="compositionally biased region" description="Low complexity" evidence="1">
    <location>
        <begin position="270"/>
        <end position="281"/>
    </location>
</feature>
<name>A0A4U0TRA2_9PEZI</name>
<accession>A0A4U0TRA2</accession>
<protein>
    <submittedName>
        <fullName evidence="2">Uncharacterized protein</fullName>
    </submittedName>
</protein>
<gene>
    <name evidence="2" type="ORF">B0A50_06712</name>
</gene>
<keyword evidence="3" id="KW-1185">Reference proteome</keyword>
<organism evidence="2 3">
    <name type="scientific">Salinomyces thailandicus</name>
    <dbReference type="NCBI Taxonomy" id="706561"/>
    <lineage>
        <taxon>Eukaryota</taxon>
        <taxon>Fungi</taxon>
        <taxon>Dikarya</taxon>
        <taxon>Ascomycota</taxon>
        <taxon>Pezizomycotina</taxon>
        <taxon>Dothideomycetes</taxon>
        <taxon>Dothideomycetidae</taxon>
        <taxon>Mycosphaerellales</taxon>
        <taxon>Teratosphaeriaceae</taxon>
        <taxon>Salinomyces</taxon>
    </lineage>
</organism>
<evidence type="ECO:0000313" key="3">
    <source>
        <dbReference type="Proteomes" id="UP000308549"/>
    </source>
</evidence>
<feature type="compositionally biased region" description="Basic and acidic residues" evidence="1">
    <location>
        <begin position="282"/>
        <end position="292"/>
    </location>
</feature>
<dbReference type="AlphaFoldDB" id="A0A4U0TRA2"/>
<feature type="region of interest" description="Disordered" evidence="1">
    <location>
        <begin position="1"/>
        <end position="66"/>
    </location>
</feature>
<reference evidence="2 3" key="1">
    <citation type="submission" date="2017-03" db="EMBL/GenBank/DDBJ databases">
        <title>Genomes of endolithic fungi from Antarctica.</title>
        <authorList>
            <person name="Coleine C."/>
            <person name="Masonjones S."/>
            <person name="Stajich J.E."/>
        </authorList>
    </citation>
    <scope>NUCLEOTIDE SEQUENCE [LARGE SCALE GENOMIC DNA]</scope>
    <source>
        <strain evidence="2 3">CCFEE 6315</strain>
    </source>
</reference>
<evidence type="ECO:0000313" key="2">
    <source>
        <dbReference type="EMBL" id="TKA24392.1"/>
    </source>
</evidence>
<evidence type="ECO:0000256" key="1">
    <source>
        <dbReference type="SAM" id="MobiDB-lite"/>
    </source>
</evidence>
<dbReference type="OrthoDB" id="3908316at2759"/>
<proteinExistence type="predicted"/>
<comment type="caution">
    <text evidence="2">The sequence shown here is derived from an EMBL/GenBank/DDBJ whole genome shotgun (WGS) entry which is preliminary data.</text>
</comment>
<sequence length="303" mass="33367">MDVEHGQNPAEHYKWRLRPVAPGHGSSRAPPSATRRAPGKARRRPEALDNLTHRSSVPPEGSRVDDSLLYPQISGYNDNSISTDNAPNEFLLAPRCHSQPNTPNHLRVRSTDSPPIALPSLGIPRAPTYPPAGRRRMHSDSGLQGDAFRDEEEFRLFVEATAGLEPEQARRLSNAQSPPRHLLGHISIDSPNNELISPLEETPTTIQALRDFAQMPRSGPSPGAEHLSAAIAGLDLVMDSPAPPLVSPLEQILHDDDLLQTDDELPDYASSQAQAQTAQRAEAARRAQELQRRWQQSATNRRL</sequence>